<keyword evidence="5 6" id="KW-0472">Membrane</keyword>
<evidence type="ECO:0000256" key="5">
    <source>
        <dbReference type="ARBA" id="ARBA00023136"/>
    </source>
</evidence>
<dbReference type="AlphaFoldDB" id="A0A9E8FJZ3"/>
<keyword evidence="3 6" id="KW-0812">Transmembrane</keyword>
<feature type="transmembrane region" description="Helical" evidence="6">
    <location>
        <begin position="7"/>
        <end position="30"/>
    </location>
</feature>
<feature type="transmembrane region" description="Helical" evidence="6">
    <location>
        <begin position="36"/>
        <end position="60"/>
    </location>
</feature>
<keyword evidence="6" id="KW-1003">Cell membrane</keyword>
<reference evidence="7 8" key="1">
    <citation type="submission" date="2019-11" db="EMBL/GenBank/DDBJ databases">
        <title>Venatorbacter sp. nov. a predator of Campylobacter and other Gram-negative bacteria.</title>
        <authorList>
            <person name="Saeedi A."/>
            <person name="Cummings N.J."/>
            <person name="Connerton I.F."/>
            <person name="Connerton P.L."/>
        </authorList>
    </citation>
    <scope>NUCLEOTIDE SEQUENCE [LARGE SCALE GENOMIC DNA]</scope>
    <source>
        <strain evidence="7">XL5</strain>
    </source>
</reference>
<comment type="subcellular location">
    <subcellularLocation>
        <location evidence="6">Cell membrane</location>
        <topology evidence="6">Multi-pass membrane protein</topology>
    </subcellularLocation>
    <subcellularLocation>
        <location evidence="1">Membrane</location>
        <topology evidence="1">Multi-pass membrane protein</topology>
    </subcellularLocation>
</comment>
<dbReference type="PANTHER" id="PTHR43701">
    <property type="entry name" value="MEMBRANE TRANSPORTER PROTEIN MJ0441-RELATED"/>
    <property type="match status" value="1"/>
</dbReference>
<comment type="similarity">
    <text evidence="2 6">Belongs to the 4-toluene sulfonate uptake permease (TSUP) (TC 2.A.102) family.</text>
</comment>
<dbReference type="EMBL" id="CP046056">
    <property type="protein sequence ID" value="QQD24526.1"/>
    <property type="molecule type" value="Genomic_DNA"/>
</dbReference>
<dbReference type="Proteomes" id="UP000596074">
    <property type="component" value="Chromosome"/>
</dbReference>
<feature type="transmembrane region" description="Helical" evidence="6">
    <location>
        <begin position="138"/>
        <end position="170"/>
    </location>
</feature>
<evidence type="ECO:0000256" key="4">
    <source>
        <dbReference type="ARBA" id="ARBA00022989"/>
    </source>
</evidence>
<dbReference type="RefSeq" id="WP_228344585.1">
    <property type="nucleotide sequence ID" value="NZ_CP045550.1"/>
</dbReference>
<feature type="transmembrane region" description="Helical" evidence="6">
    <location>
        <begin position="100"/>
        <end position="118"/>
    </location>
</feature>
<dbReference type="InterPro" id="IPR051598">
    <property type="entry name" value="TSUP/Inactive_protease-like"/>
</dbReference>
<evidence type="ECO:0000313" key="7">
    <source>
        <dbReference type="EMBL" id="QQD24526.1"/>
    </source>
</evidence>
<dbReference type="PANTHER" id="PTHR43701:SF5">
    <property type="entry name" value="MEMBRANE TRANSPORTER PROTEIN-RELATED"/>
    <property type="match status" value="1"/>
</dbReference>
<evidence type="ECO:0000256" key="2">
    <source>
        <dbReference type="ARBA" id="ARBA00009142"/>
    </source>
</evidence>
<name>A0A9E8FJZ3_9GAMM</name>
<feature type="transmembrane region" description="Helical" evidence="6">
    <location>
        <begin position="72"/>
        <end position="94"/>
    </location>
</feature>
<evidence type="ECO:0000256" key="3">
    <source>
        <dbReference type="ARBA" id="ARBA00022692"/>
    </source>
</evidence>
<feature type="transmembrane region" description="Helical" evidence="6">
    <location>
        <begin position="176"/>
        <end position="199"/>
    </location>
</feature>
<feature type="transmembrane region" description="Helical" evidence="6">
    <location>
        <begin position="206"/>
        <end position="226"/>
    </location>
</feature>
<keyword evidence="8" id="KW-1185">Reference proteome</keyword>
<evidence type="ECO:0000256" key="1">
    <source>
        <dbReference type="ARBA" id="ARBA00004141"/>
    </source>
</evidence>
<keyword evidence="4 6" id="KW-1133">Transmembrane helix</keyword>
<gene>
    <name evidence="7" type="ORF">GJQ55_08630</name>
</gene>
<organism evidence="7 8">
    <name type="scientific">Venatoribacter cucullus</name>
    <dbReference type="NCBI Taxonomy" id="2661630"/>
    <lineage>
        <taxon>Bacteria</taxon>
        <taxon>Pseudomonadati</taxon>
        <taxon>Pseudomonadota</taxon>
        <taxon>Gammaproteobacteria</taxon>
        <taxon>Oceanospirillales</taxon>
        <taxon>Oceanospirillaceae</taxon>
        <taxon>Venatoribacter</taxon>
    </lineage>
</organism>
<dbReference type="GO" id="GO:0005886">
    <property type="term" value="C:plasma membrane"/>
    <property type="evidence" value="ECO:0007669"/>
    <property type="project" value="UniProtKB-SubCell"/>
</dbReference>
<proteinExistence type="inferred from homology"/>
<dbReference type="KEGG" id="vcw:GJQ55_08630"/>
<dbReference type="Pfam" id="PF01925">
    <property type="entry name" value="TauE"/>
    <property type="match status" value="1"/>
</dbReference>
<dbReference type="InterPro" id="IPR002781">
    <property type="entry name" value="TM_pro_TauE-like"/>
</dbReference>
<evidence type="ECO:0000313" key="8">
    <source>
        <dbReference type="Proteomes" id="UP000596074"/>
    </source>
</evidence>
<protein>
    <recommendedName>
        <fullName evidence="6">Probable membrane transporter protein</fullName>
    </recommendedName>
</protein>
<evidence type="ECO:0000256" key="6">
    <source>
        <dbReference type="RuleBase" id="RU363041"/>
    </source>
</evidence>
<sequence>MDYTQQIVLFLIAVIANWFSALAGGGAGLIQLPILIFLGLPFPLALATHKVATVALGVGATLRHLREKHLDLAVLLLIVGAGVPGVIAGVHFILDVPERQAEIALGLLTLALALYSAVKPQLGLVALPQHRHWRGYALGALVLLLIGFTNGALSAGSGLFVTLWLVYWFGFDYKTAVAQTLVAVGLGWNGSGAVAMSLAAPVQWSWIPALVLGSLLGGYLGAHSSILAGNNAIKRLFELVTLVVGLKLLWG</sequence>
<accession>A0A9E8FJZ3</accession>